<organism evidence="3 4">
    <name type="scientific">Botrimarina hoheduenensis</name>
    <dbReference type="NCBI Taxonomy" id="2528000"/>
    <lineage>
        <taxon>Bacteria</taxon>
        <taxon>Pseudomonadati</taxon>
        <taxon>Planctomycetota</taxon>
        <taxon>Planctomycetia</taxon>
        <taxon>Pirellulales</taxon>
        <taxon>Lacipirellulaceae</taxon>
        <taxon>Botrimarina</taxon>
    </lineage>
</organism>
<protein>
    <recommendedName>
        <fullName evidence="2">Chemotaxis phosphatase CheX-like domain-containing protein</fullName>
    </recommendedName>
</protein>
<dbReference type="Proteomes" id="UP000318995">
    <property type="component" value="Unassembled WGS sequence"/>
</dbReference>
<dbReference type="Gene3D" id="3.40.1550.10">
    <property type="entry name" value="CheC-like"/>
    <property type="match status" value="1"/>
</dbReference>
<keyword evidence="1" id="KW-0145">Chemotaxis</keyword>
<evidence type="ECO:0000313" key="4">
    <source>
        <dbReference type="Proteomes" id="UP000318995"/>
    </source>
</evidence>
<name>A0A5C5VNQ8_9BACT</name>
<dbReference type="SUPFAM" id="SSF103039">
    <property type="entry name" value="CheC-like"/>
    <property type="match status" value="1"/>
</dbReference>
<dbReference type="CDD" id="cd17906">
    <property type="entry name" value="CheX"/>
    <property type="match status" value="1"/>
</dbReference>
<comment type="caution">
    <text evidence="3">The sequence shown here is derived from an EMBL/GenBank/DDBJ whole genome shotgun (WGS) entry which is preliminary data.</text>
</comment>
<dbReference type="PANTHER" id="PTHR39452">
    <property type="entry name" value="CHEY-P PHOSPHATASE CHEX"/>
    <property type="match status" value="1"/>
</dbReference>
<dbReference type="InterPro" id="IPR038756">
    <property type="entry name" value="CheX-like"/>
</dbReference>
<evidence type="ECO:0000256" key="1">
    <source>
        <dbReference type="ARBA" id="ARBA00022500"/>
    </source>
</evidence>
<keyword evidence="4" id="KW-1185">Reference proteome</keyword>
<accession>A0A5C5VNQ8</accession>
<dbReference type="Pfam" id="PF13690">
    <property type="entry name" value="CheX"/>
    <property type="match status" value="1"/>
</dbReference>
<dbReference type="EMBL" id="SJPH01000012">
    <property type="protein sequence ID" value="TWT40248.1"/>
    <property type="molecule type" value="Genomic_DNA"/>
</dbReference>
<dbReference type="GO" id="GO:0006935">
    <property type="term" value="P:chemotaxis"/>
    <property type="evidence" value="ECO:0007669"/>
    <property type="project" value="UniProtKB-KW"/>
</dbReference>
<dbReference type="OrthoDB" id="275040at2"/>
<dbReference type="InterPro" id="IPR028976">
    <property type="entry name" value="CheC-like_sf"/>
</dbReference>
<evidence type="ECO:0000259" key="2">
    <source>
        <dbReference type="Pfam" id="PF13690"/>
    </source>
</evidence>
<evidence type="ECO:0000313" key="3">
    <source>
        <dbReference type="EMBL" id="TWT40248.1"/>
    </source>
</evidence>
<proteinExistence type="predicted"/>
<dbReference type="AlphaFoldDB" id="A0A5C5VNQ8"/>
<sequence length="163" mass="17102">MQLNQELLTALISATKKGLAMTGLKAECVGASRVPGRQHGEVTGMIGVHGAVSGFVAINMPQRLAIQAVSGLLGEPCEKLCSQVIDGAGEVTNIIVGGVKSMLSQTGWAFSHITVPSVIVGDGYQVAFARGLELLDVVFEVQDPELVLVNDRLIHVSVSLLKL</sequence>
<reference evidence="3 4" key="1">
    <citation type="submission" date="2019-02" db="EMBL/GenBank/DDBJ databases">
        <title>Deep-cultivation of Planctomycetes and their phenomic and genomic characterization uncovers novel biology.</title>
        <authorList>
            <person name="Wiegand S."/>
            <person name="Jogler M."/>
            <person name="Boedeker C."/>
            <person name="Pinto D."/>
            <person name="Vollmers J."/>
            <person name="Rivas-Marin E."/>
            <person name="Kohn T."/>
            <person name="Peeters S.H."/>
            <person name="Heuer A."/>
            <person name="Rast P."/>
            <person name="Oberbeckmann S."/>
            <person name="Bunk B."/>
            <person name="Jeske O."/>
            <person name="Meyerdierks A."/>
            <person name="Storesund J.E."/>
            <person name="Kallscheuer N."/>
            <person name="Luecker S."/>
            <person name="Lage O.M."/>
            <person name="Pohl T."/>
            <person name="Merkel B.J."/>
            <person name="Hornburger P."/>
            <person name="Mueller R.-W."/>
            <person name="Bruemmer F."/>
            <person name="Labrenz M."/>
            <person name="Spormann A.M."/>
            <person name="Op Den Camp H."/>
            <person name="Overmann J."/>
            <person name="Amann R."/>
            <person name="Jetten M.S.M."/>
            <person name="Mascher T."/>
            <person name="Medema M.H."/>
            <person name="Devos D.P."/>
            <person name="Kaster A.-K."/>
            <person name="Ovreas L."/>
            <person name="Rohde M."/>
            <person name="Galperin M.Y."/>
            <person name="Jogler C."/>
        </authorList>
    </citation>
    <scope>NUCLEOTIDE SEQUENCE [LARGE SCALE GENOMIC DNA]</scope>
    <source>
        <strain evidence="3 4">Pla111</strain>
    </source>
</reference>
<feature type="domain" description="Chemotaxis phosphatase CheX-like" evidence="2">
    <location>
        <begin position="42"/>
        <end position="137"/>
    </location>
</feature>
<dbReference type="InterPro" id="IPR028051">
    <property type="entry name" value="CheX-like_dom"/>
</dbReference>
<dbReference type="PANTHER" id="PTHR39452:SF1">
    <property type="entry name" value="CHEY-P PHOSPHATASE CHEX"/>
    <property type="match status" value="1"/>
</dbReference>
<gene>
    <name evidence="3" type="ORF">Pla111_33800</name>
</gene>